<sequence>MSPSLPHLLGTALPIVQAPMAGVQGSELALAVCAAGGLGSLPAAALSPDALRAELGLMATQSQGCPWNVNFFAHVPPVPDAAREAAWRASLAPCYAEHGIDPARIATGPGRSPFSDEVAELVAPFRPPVVSFHFGLPSPALLARVRSWGAKVLSSATTVEEALWLQAQGVDAIIAQGLEAGGHRGFFLTRDLSTQMGTFALLPQIVQAVSVPVIAAGGIVDAPSVAAAFALGAAGVQAGTAYLLCPEATTSAVHRAALQSEAARHTALTTLFTGGPARGIVNRAMRELGALDNQAPAFPLATSAIAPLRAAAERAGRGDFTPLWSGQNASACRAVSAAEVTRSLAQGVPVPARITAIAQALATAHRTGTAWQPTGGWPELGTADAYAIQAAVAAELGWFPDGPRAWKVGGTADITAAPLPEVRPSPAASPVTWVLPAGQDEVLIEAELAFRLASAPVAPTATDALACLGTVCVSVELIGTRLANGLSAPANWKLADQGVHAGLLIGEEQAAAPVAAFTEADWQAQACHIHVQGADGAVAVHEARGSHPAILAGLHPLGTLPWLARHATAQTMAHSGGLNTGDLVTTGAWLVVKVRRGDVVDVGFEGLPGVRVHIA</sequence>
<dbReference type="Gene3D" id="3.90.850.10">
    <property type="entry name" value="Fumarylacetoacetase-like, C-terminal domain"/>
    <property type="match status" value="1"/>
</dbReference>
<accession>A0A4R6R497</accession>
<comment type="cofactor">
    <cofactor evidence="1">
        <name>FMN</name>
        <dbReference type="ChEBI" id="CHEBI:58210"/>
    </cofactor>
</comment>
<dbReference type="PANTHER" id="PTHR42747:SF3">
    <property type="entry name" value="NITRONATE MONOOXYGENASE-RELATED"/>
    <property type="match status" value="1"/>
</dbReference>
<comment type="catalytic activity">
    <reaction evidence="10">
        <text>3 propionate 3-nitronate + 3 O2 + H2O = 3 3-oxopropanoate + 2 nitrate + nitrite + H2O2 + 3 H(+)</text>
        <dbReference type="Rhea" id="RHEA:57332"/>
        <dbReference type="ChEBI" id="CHEBI:15377"/>
        <dbReference type="ChEBI" id="CHEBI:15378"/>
        <dbReference type="ChEBI" id="CHEBI:15379"/>
        <dbReference type="ChEBI" id="CHEBI:16240"/>
        <dbReference type="ChEBI" id="CHEBI:16301"/>
        <dbReference type="ChEBI" id="CHEBI:17632"/>
        <dbReference type="ChEBI" id="CHEBI:33190"/>
        <dbReference type="ChEBI" id="CHEBI:136067"/>
    </reaction>
</comment>
<dbReference type="SUPFAM" id="SSF51412">
    <property type="entry name" value="Inosine monophosphate dehydrogenase (IMPDH)"/>
    <property type="match status" value="1"/>
</dbReference>
<dbReference type="EMBL" id="SNXW01000011">
    <property type="protein sequence ID" value="TDP80691.1"/>
    <property type="molecule type" value="Genomic_DNA"/>
</dbReference>
<keyword evidence="12" id="KW-0223">Dioxygenase</keyword>
<evidence type="ECO:0000313" key="13">
    <source>
        <dbReference type="Proteomes" id="UP000294593"/>
    </source>
</evidence>
<dbReference type="InterPro" id="IPR036663">
    <property type="entry name" value="Fumarylacetoacetase_C_sf"/>
</dbReference>
<dbReference type="GO" id="GO:0051213">
    <property type="term" value="F:dioxygenase activity"/>
    <property type="evidence" value="ECO:0007669"/>
    <property type="project" value="UniProtKB-KW"/>
</dbReference>
<keyword evidence="8" id="KW-0503">Monooxygenase</keyword>
<evidence type="ECO:0000256" key="6">
    <source>
        <dbReference type="ARBA" id="ARBA00022741"/>
    </source>
</evidence>
<dbReference type="GO" id="GO:0018580">
    <property type="term" value="F:nitronate monooxygenase activity"/>
    <property type="evidence" value="ECO:0007669"/>
    <property type="project" value="InterPro"/>
</dbReference>
<keyword evidence="5" id="KW-0288">FMN</keyword>
<dbReference type="FunFam" id="3.20.20.70:FF:000154">
    <property type="entry name" value="Probable nitronate monooxygenase"/>
    <property type="match status" value="1"/>
</dbReference>
<evidence type="ECO:0000256" key="3">
    <source>
        <dbReference type="ARBA" id="ARBA00022575"/>
    </source>
</evidence>
<dbReference type="SUPFAM" id="SSF56529">
    <property type="entry name" value="FAH"/>
    <property type="match status" value="1"/>
</dbReference>
<comment type="caution">
    <text evidence="12">The sequence shown here is derived from an EMBL/GenBank/DDBJ whole genome shotgun (WGS) entry which is preliminary data.</text>
</comment>
<evidence type="ECO:0000256" key="10">
    <source>
        <dbReference type="ARBA" id="ARBA00049401"/>
    </source>
</evidence>
<name>A0A4R6R497_9BURK</name>
<keyword evidence="3" id="KW-0216">Detoxification</keyword>
<keyword evidence="7" id="KW-0560">Oxidoreductase</keyword>
<proteinExistence type="inferred from homology"/>
<comment type="similarity">
    <text evidence="2">Belongs to the nitronate monooxygenase family. NMO class I subfamily.</text>
</comment>
<reference evidence="12 13" key="1">
    <citation type="submission" date="2019-03" db="EMBL/GenBank/DDBJ databases">
        <title>Genomic Encyclopedia of Type Strains, Phase IV (KMG-IV): sequencing the most valuable type-strain genomes for metagenomic binning, comparative biology and taxonomic classification.</title>
        <authorList>
            <person name="Goeker M."/>
        </authorList>
    </citation>
    <scope>NUCLEOTIDE SEQUENCE [LARGE SCALE GENOMIC DNA]</scope>
    <source>
        <strain evidence="12 13">DSM 11901</strain>
    </source>
</reference>
<evidence type="ECO:0000313" key="12">
    <source>
        <dbReference type="EMBL" id="TDP80691.1"/>
    </source>
</evidence>
<keyword evidence="13" id="KW-1185">Reference proteome</keyword>
<dbReference type="GO" id="GO:0000166">
    <property type="term" value="F:nucleotide binding"/>
    <property type="evidence" value="ECO:0007669"/>
    <property type="project" value="UniProtKB-KW"/>
</dbReference>
<evidence type="ECO:0000256" key="9">
    <source>
        <dbReference type="ARBA" id="ARBA00031155"/>
    </source>
</evidence>
<keyword evidence="6" id="KW-0547">Nucleotide-binding</keyword>
<dbReference type="OrthoDB" id="9778912at2"/>
<evidence type="ECO:0000256" key="8">
    <source>
        <dbReference type="ARBA" id="ARBA00023033"/>
    </source>
</evidence>
<evidence type="ECO:0000256" key="2">
    <source>
        <dbReference type="ARBA" id="ARBA00009881"/>
    </source>
</evidence>
<evidence type="ECO:0000256" key="7">
    <source>
        <dbReference type="ARBA" id="ARBA00023002"/>
    </source>
</evidence>
<dbReference type="InterPro" id="IPR013785">
    <property type="entry name" value="Aldolase_TIM"/>
</dbReference>
<protein>
    <recommendedName>
        <fullName evidence="11">Nitronate monooxygenase</fullName>
    </recommendedName>
    <alternativeName>
        <fullName evidence="9">Propionate 3-nitronate monooxygenase</fullName>
    </alternativeName>
</protein>
<dbReference type="CDD" id="cd04730">
    <property type="entry name" value="NPD_like"/>
    <property type="match status" value="1"/>
</dbReference>
<evidence type="ECO:0000256" key="1">
    <source>
        <dbReference type="ARBA" id="ARBA00001917"/>
    </source>
</evidence>
<keyword evidence="4" id="KW-0285">Flavoprotein</keyword>
<organism evidence="12 13">
    <name type="scientific">Aquabacterium commune</name>
    <dbReference type="NCBI Taxonomy" id="70586"/>
    <lineage>
        <taxon>Bacteria</taxon>
        <taxon>Pseudomonadati</taxon>
        <taxon>Pseudomonadota</taxon>
        <taxon>Betaproteobacteria</taxon>
        <taxon>Burkholderiales</taxon>
        <taxon>Aquabacterium</taxon>
    </lineage>
</organism>
<dbReference type="Gene3D" id="3.20.20.70">
    <property type="entry name" value="Aldolase class I"/>
    <property type="match status" value="1"/>
</dbReference>
<evidence type="ECO:0000256" key="5">
    <source>
        <dbReference type="ARBA" id="ARBA00022643"/>
    </source>
</evidence>
<dbReference type="InterPro" id="IPR004136">
    <property type="entry name" value="NMO"/>
</dbReference>
<dbReference type="AlphaFoldDB" id="A0A4R6R497"/>
<dbReference type="Pfam" id="PF03060">
    <property type="entry name" value="NMO"/>
    <property type="match status" value="1"/>
</dbReference>
<evidence type="ECO:0000256" key="4">
    <source>
        <dbReference type="ARBA" id="ARBA00022630"/>
    </source>
</evidence>
<gene>
    <name evidence="12" type="ORF">EV672_11126</name>
</gene>
<dbReference type="PANTHER" id="PTHR42747">
    <property type="entry name" value="NITRONATE MONOOXYGENASE-RELATED"/>
    <property type="match status" value="1"/>
</dbReference>
<dbReference type="GO" id="GO:0009636">
    <property type="term" value="P:response to toxic substance"/>
    <property type="evidence" value="ECO:0007669"/>
    <property type="project" value="UniProtKB-KW"/>
</dbReference>
<evidence type="ECO:0000256" key="11">
    <source>
        <dbReference type="ARBA" id="ARBA00067136"/>
    </source>
</evidence>
<dbReference type="Proteomes" id="UP000294593">
    <property type="component" value="Unassembled WGS sequence"/>
</dbReference>